<name>A0ABS8MLS7_9FLAO</name>
<dbReference type="GO" id="GO:0004519">
    <property type="term" value="F:endonuclease activity"/>
    <property type="evidence" value="ECO:0007669"/>
    <property type="project" value="UniProtKB-KW"/>
</dbReference>
<keyword evidence="6" id="KW-0378">Hydrolase</keyword>
<keyword evidence="6" id="KW-0255">Endonuclease</keyword>
<evidence type="ECO:0000256" key="4">
    <source>
        <dbReference type="SAM" id="Coils"/>
    </source>
</evidence>
<evidence type="ECO:0000259" key="5">
    <source>
        <dbReference type="Pfam" id="PF01420"/>
    </source>
</evidence>
<dbReference type="PANTHER" id="PTHR30408">
    <property type="entry name" value="TYPE-1 RESTRICTION ENZYME ECOKI SPECIFICITY PROTEIN"/>
    <property type="match status" value="1"/>
</dbReference>
<evidence type="ECO:0000256" key="3">
    <source>
        <dbReference type="ARBA" id="ARBA00023125"/>
    </source>
</evidence>
<evidence type="ECO:0000313" key="7">
    <source>
        <dbReference type="Proteomes" id="UP001430679"/>
    </source>
</evidence>
<keyword evidence="6" id="KW-0540">Nuclease</keyword>
<proteinExistence type="inferred from homology"/>
<keyword evidence="3" id="KW-0238">DNA-binding</keyword>
<keyword evidence="2" id="KW-0680">Restriction system</keyword>
<evidence type="ECO:0000256" key="1">
    <source>
        <dbReference type="ARBA" id="ARBA00010923"/>
    </source>
</evidence>
<organism evidence="6 7">
    <name type="scientific">Flavobacterium piscisymbiosum</name>
    <dbReference type="NCBI Taxonomy" id="2893753"/>
    <lineage>
        <taxon>Bacteria</taxon>
        <taxon>Pseudomonadati</taxon>
        <taxon>Bacteroidota</taxon>
        <taxon>Flavobacteriia</taxon>
        <taxon>Flavobacteriales</taxon>
        <taxon>Flavobacteriaceae</taxon>
        <taxon>Flavobacterium</taxon>
    </lineage>
</organism>
<feature type="domain" description="Type I restriction modification DNA specificity" evidence="5">
    <location>
        <begin position="36"/>
        <end position="208"/>
    </location>
</feature>
<protein>
    <submittedName>
        <fullName evidence="6">Restriction endonuclease subunit S</fullName>
    </submittedName>
</protein>
<keyword evidence="7" id="KW-1185">Reference proteome</keyword>
<dbReference type="PANTHER" id="PTHR30408:SF12">
    <property type="entry name" value="TYPE I RESTRICTION ENZYME MJAVIII SPECIFICITY SUBUNIT"/>
    <property type="match status" value="1"/>
</dbReference>
<dbReference type="EMBL" id="JAJJMM010000001">
    <property type="protein sequence ID" value="MCC9066456.1"/>
    <property type="molecule type" value="Genomic_DNA"/>
</dbReference>
<dbReference type="SUPFAM" id="SSF116734">
    <property type="entry name" value="DNA methylase specificity domain"/>
    <property type="match status" value="2"/>
</dbReference>
<dbReference type="InterPro" id="IPR044946">
    <property type="entry name" value="Restrct_endonuc_typeI_TRD_sf"/>
</dbReference>
<comment type="similarity">
    <text evidence="1">Belongs to the type-I restriction system S methylase family.</text>
</comment>
<comment type="caution">
    <text evidence="6">The sequence shown here is derived from an EMBL/GenBank/DDBJ whole genome shotgun (WGS) entry which is preliminary data.</text>
</comment>
<dbReference type="RefSeq" id="WP_230040425.1">
    <property type="nucleotide sequence ID" value="NZ_JAJJMM010000001.1"/>
</dbReference>
<dbReference type="Proteomes" id="UP001430679">
    <property type="component" value="Unassembled WGS sequence"/>
</dbReference>
<evidence type="ECO:0000256" key="2">
    <source>
        <dbReference type="ARBA" id="ARBA00022747"/>
    </source>
</evidence>
<feature type="domain" description="Type I restriction modification DNA specificity" evidence="5">
    <location>
        <begin position="240"/>
        <end position="401"/>
    </location>
</feature>
<dbReference type="InterPro" id="IPR052021">
    <property type="entry name" value="Type-I_RS_S_subunit"/>
</dbReference>
<reference evidence="6" key="1">
    <citation type="submission" date="2021-11" db="EMBL/GenBank/DDBJ databases">
        <title>Description of novel Flavobacterium species.</title>
        <authorList>
            <person name="Saticioglu I.B."/>
            <person name="Ay H."/>
            <person name="Altun S."/>
            <person name="Duman M."/>
        </authorList>
    </citation>
    <scope>NUCLEOTIDE SEQUENCE</scope>
    <source>
        <strain evidence="6">F-30</strain>
    </source>
</reference>
<accession>A0ABS8MLS7</accession>
<gene>
    <name evidence="6" type="ORF">LNP81_25985</name>
</gene>
<dbReference type="InterPro" id="IPR000055">
    <property type="entry name" value="Restrct_endonuc_typeI_TRD"/>
</dbReference>
<dbReference type="Pfam" id="PF01420">
    <property type="entry name" value="Methylase_S"/>
    <property type="match status" value="2"/>
</dbReference>
<evidence type="ECO:0000313" key="6">
    <source>
        <dbReference type="EMBL" id="MCC9066456.1"/>
    </source>
</evidence>
<feature type="coiled-coil region" evidence="4">
    <location>
        <begin position="190"/>
        <end position="217"/>
    </location>
</feature>
<keyword evidence="4" id="KW-0175">Coiled coil</keyword>
<dbReference type="Gene3D" id="1.10.287.1120">
    <property type="entry name" value="Bipartite methylase S protein"/>
    <property type="match status" value="1"/>
</dbReference>
<dbReference type="Gene3D" id="3.90.220.20">
    <property type="entry name" value="DNA methylase specificity domains"/>
    <property type="match status" value="2"/>
</dbReference>
<sequence length="416" mass="47601">MSTATLQSEKKKTLVPKLRFQGFARNGKIYIKHFFKDIFLFSTGKNIKQSEASPEFEIPCVRYGELYHMYNEVIYKIINKTNLHRSELLFSKGDEILLPSAGEDPLDIGSASALTVANVAIGRTINVLRPVNENVYSQVYVSYYINEKLRKKISKLAKGSSISNVYNSDLKTLEITLPTLPEQQKIASFLNAVDEKIQQLSRKKELLEQYKKGVMQQLFSGKLRFKDENGEDYPDWEKVNGNVLFESISNKNHNSDLPILAITQDQGAVPRDLIEYKVSVTDKSIDSYKVVEIGDFVISLRSFQGGIEYSNYKGICSPAYIILRPTSEKVNKSFYKTYFKTSSYIKELQKNLEGIRDGKMISFKYFSEIKLPLPSFEEQQKIANFLSSIDDKIESTNKQITQTQTFKKGLLQQMFV</sequence>